<evidence type="ECO:0000313" key="8">
    <source>
        <dbReference type="Proteomes" id="UP000321638"/>
    </source>
</evidence>
<dbReference type="OrthoDB" id="9767950at2"/>
<name>A0A5C8PPM7_9HYPH</name>
<dbReference type="Pfam" id="PF00005">
    <property type="entry name" value="ABC_tran"/>
    <property type="match status" value="1"/>
</dbReference>
<keyword evidence="5 7" id="KW-0067">ATP-binding</keyword>
<proteinExistence type="inferred from homology"/>
<dbReference type="RefSeq" id="WP_147847341.1">
    <property type="nucleotide sequence ID" value="NZ_VDUZ01000012.1"/>
</dbReference>
<dbReference type="SMART" id="SM00382">
    <property type="entry name" value="AAA"/>
    <property type="match status" value="1"/>
</dbReference>
<dbReference type="NCBIfam" id="TIGR01727">
    <property type="entry name" value="oligo_HPY"/>
    <property type="match status" value="1"/>
</dbReference>
<dbReference type="PROSITE" id="PS00211">
    <property type="entry name" value="ABC_TRANSPORTER_1"/>
    <property type="match status" value="1"/>
</dbReference>
<dbReference type="Pfam" id="PF08352">
    <property type="entry name" value="oligo_HPY"/>
    <property type="match status" value="1"/>
</dbReference>
<dbReference type="PANTHER" id="PTHR43776">
    <property type="entry name" value="TRANSPORT ATP-BINDING PROTEIN"/>
    <property type="match status" value="1"/>
</dbReference>
<dbReference type="SUPFAM" id="SSF52540">
    <property type="entry name" value="P-loop containing nucleoside triphosphate hydrolases"/>
    <property type="match status" value="1"/>
</dbReference>
<organism evidence="7 8">
    <name type="scientific">Vineibacter terrae</name>
    <dbReference type="NCBI Taxonomy" id="2586908"/>
    <lineage>
        <taxon>Bacteria</taxon>
        <taxon>Pseudomonadati</taxon>
        <taxon>Pseudomonadota</taxon>
        <taxon>Alphaproteobacteria</taxon>
        <taxon>Hyphomicrobiales</taxon>
        <taxon>Vineibacter</taxon>
    </lineage>
</organism>
<dbReference type="Gene3D" id="3.40.50.300">
    <property type="entry name" value="P-loop containing nucleotide triphosphate hydrolases"/>
    <property type="match status" value="1"/>
</dbReference>
<sequence length="325" mass="35256">MMAGVKNGKLLEVENLVVEYPVGSKTVHAVSDVSLHVDRGETLGLVGESGCGKSTLGRAVLQLRRPTAGRVVFDGTDLTRLGGEALRRMRRRLQLIFQDPIASLNPRRRIADIIAEPLVIAGIKDRAERDRQVRAVMTAVGLDPDTAGGRLPHEFSGGQCQRICIARALVLEPELVICDEPVSALDVSIRAQILNLLEDMKRRYGLTLLFIAHDLAVVKAVSDRIAVMYLGRLCEVGPTEQIFTRPAHPYTALLLDAIPVPDPTIRPTVNIPIGEPPSPIAPPSGCRFRTRCPRADQRCADEVPPLRPISGGQLAACHHPLTGSS</sequence>
<protein>
    <submittedName>
        <fullName evidence="7">ATP-binding cassette domain-containing protein</fullName>
    </submittedName>
</protein>
<comment type="similarity">
    <text evidence="2">Belongs to the ABC transporter superfamily.</text>
</comment>
<dbReference type="PROSITE" id="PS50893">
    <property type="entry name" value="ABC_TRANSPORTER_2"/>
    <property type="match status" value="1"/>
</dbReference>
<evidence type="ECO:0000256" key="3">
    <source>
        <dbReference type="ARBA" id="ARBA00022448"/>
    </source>
</evidence>
<comment type="caution">
    <text evidence="7">The sequence shown here is derived from an EMBL/GenBank/DDBJ whole genome shotgun (WGS) entry which is preliminary data.</text>
</comment>
<dbReference type="InterPro" id="IPR050319">
    <property type="entry name" value="ABC_transp_ATP-bind"/>
</dbReference>
<dbReference type="GO" id="GO:0016887">
    <property type="term" value="F:ATP hydrolysis activity"/>
    <property type="evidence" value="ECO:0007669"/>
    <property type="project" value="InterPro"/>
</dbReference>
<dbReference type="EMBL" id="VDUZ01000012">
    <property type="protein sequence ID" value="TXL75980.1"/>
    <property type="molecule type" value="Genomic_DNA"/>
</dbReference>
<evidence type="ECO:0000259" key="6">
    <source>
        <dbReference type="PROSITE" id="PS50893"/>
    </source>
</evidence>
<dbReference type="FunFam" id="3.40.50.300:FF:000016">
    <property type="entry name" value="Oligopeptide ABC transporter ATP-binding component"/>
    <property type="match status" value="1"/>
</dbReference>
<keyword evidence="3" id="KW-0813">Transport</keyword>
<reference evidence="7 8" key="1">
    <citation type="submission" date="2019-06" db="EMBL/GenBank/DDBJ databases">
        <title>New taxonomy in bacterial strain CC-CFT640, isolated from vineyard.</title>
        <authorList>
            <person name="Lin S.-Y."/>
            <person name="Tsai C.-F."/>
            <person name="Young C.-C."/>
        </authorList>
    </citation>
    <scope>NUCLEOTIDE SEQUENCE [LARGE SCALE GENOMIC DNA]</scope>
    <source>
        <strain evidence="7 8">CC-CFT640</strain>
    </source>
</reference>
<dbReference type="AlphaFoldDB" id="A0A5C8PPM7"/>
<comment type="subcellular location">
    <subcellularLocation>
        <location evidence="1">Cell inner membrane</location>
        <topology evidence="1">Peripheral membrane protein</topology>
    </subcellularLocation>
</comment>
<evidence type="ECO:0000256" key="1">
    <source>
        <dbReference type="ARBA" id="ARBA00004417"/>
    </source>
</evidence>
<keyword evidence="8" id="KW-1185">Reference proteome</keyword>
<dbReference type="InterPro" id="IPR027417">
    <property type="entry name" value="P-loop_NTPase"/>
</dbReference>
<dbReference type="InterPro" id="IPR017871">
    <property type="entry name" value="ABC_transporter-like_CS"/>
</dbReference>
<dbReference type="CDD" id="cd03257">
    <property type="entry name" value="ABC_NikE_OppD_transporters"/>
    <property type="match status" value="1"/>
</dbReference>
<dbReference type="InterPro" id="IPR003593">
    <property type="entry name" value="AAA+_ATPase"/>
</dbReference>
<evidence type="ECO:0000256" key="4">
    <source>
        <dbReference type="ARBA" id="ARBA00022741"/>
    </source>
</evidence>
<dbReference type="Proteomes" id="UP000321638">
    <property type="component" value="Unassembled WGS sequence"/>
</dbReference>
<dbReference type="InterPro" id="IPR003439">
    <property type="entry name" value="ABC_transporter-like_ATP-bd"/>
</dbReference>
<keyword evidence="4" id="KW-0547">Nucleotide-binding</keyword>
<evidence type="ECO:0000256" key="2">
    <source>
        <dbReference type="ARBA" id="ARBA00005417"/>
    </source>
</evidence>
<evidence type="ECO:0000313" key="7">
    <source>
        <dbReference type="EMBL" id="TXL75980.1"/>
    </source>
</evidence>
<dbReference type="PANTHER" id="PTHR43776:SF7">
    <property type="entry name" value="D,D-DIPEPTIDE TRANSPORT ATP-BINDING PROTEIN DDPF-RELATED"/>
    <property type="match status" value="1"/>
</dbReference>
<dbReference type="GO" id="GO:0005886">
    <property type="term" value="C:plasma membrane"/>
    <property type="evidence" value="ECO:0007669"/>
    <property type="project" value="UniProtKB-SubCell"/>
</dbReference>
<dbReference type="GO" id="GO:0015833">
    <property type="term" value="P:peptide transport"/>
    <property type="evidence" value="ECO:0007669"/>
    <property type="project" value="InterPro"/>
</dbReference>
<dbReference type="InterPro" id="IPR013563">
    <property type="entry name" value="Oligopep_ABC_C"/>
</dbReference>
<evidence type="ECO:0000256" key="5">
    <source>
        <dbReference type="ARBA" id="ARBA00022840"/>
    </source>
</evidence>
<feature type="domain" description="ABC transporter" evidence="6">
    <location>
        <begin position="11"/>
        <end position="255"/>
    </location>
</feature>
<gene>
    <name evidence="7" type="ORF">FHP25_12870</name>
</gene>
<accession>A0A5C8PPM7</accession>
<dbReference type="GO" id="GO:0055085">
    <property type="term" value="P:transmembrane transport"/>
    <property type="evidence" value="ECO:0007669"/>
    <property type="project" value="UniProtKB-ARBA"/>
</dbReference>
<dbReference type="GO" id="GO:0005524">
    <property type="term" value="F:ATP binding"/>
    <property type="evidence" value="ECO:0007669"/>
    <property type="project" value="UniProtKB-KW"/>
</dbReference>